<dbReference type="AlphaFoldDB" id="A0A2P5BH80"/>
<dbReference type="Proteomes" id="UP000237105">
    <property type="component" value="Unassembled WGS sequence"/>
</dbReference>
<accession>A0A2P5BH80</accession>
<evidence type="ECO:0000313" key="2">
    <source>
        <dbReference type="Proteomes" id="UP000237105"/>
    </source>
</evidence>
<organism evidence="1 2">
    <name type="scientific">Parasponia andersonii</name>
    <name type="common">Sponia andersonii</name>
    <dbReference type="NCBI Taxonomy" id="3476"/>
    <lineage>
        <taxon>Eukaryota</taxon>
        <taxon>Viridiplantae</taxon>
        <taxon>Streptophyta</taxon>
        <taxon>Embryophyta</taxon>
        <taxon>Tracheophyta</taxon>
        <taxon>Spermatophyta</taxon>
        <taxon>Magnoliopsida</taxon>
        <taxon>eudicotyledons</taxon>
        <taxon>Gunneridae</taxon>
        <taxon>Pentapetalae</taxon>
        <taxon>rosids</taxon>
        <taxon>fabids</taxon>
        <taxon>Rosales</taxon>
        <taxon>Cannabaceae</taxon>
        <taxon>Parasponia</taxon>
    </lineage>
</organism>
<gene>
    <name evidence="1" type="ORF">PanWU01x14_239330</name>
</gene>
<keyword evidence="2" id="KW-1185">Reference proteome</keyword>
<protein>
    <submittedName>
        <fullName evidence="1">Uncharacterized protein</fullName>
    </submittedName>
</protein>
<reference evidence="2" key="1">
    <citation type="submission" date="2016-06" db="EMBL/GenBank/DDBJ databases">
        <title>Parallel loss of symbiosis genes in relatives of nitrogen-fixing non-legume Parasponia.</title>
        <authorList>
            <person name="Van Velzen R."/>
            <person name="Holmer R."/>
            <person name="Bu F."/>
            <person name="Rutten L."/>
            <person name="Van Zeijl A."/>
            <person name="Liu W."/>
            <person name="Santuari L."/>
            <person name="Cao Q."/>
            <person name="Sharma T."/>
            <person name="Shen D."/>
            <person name="Roswanjaya Y."/>
            <person name="Wardhani T."/>
            <person name="Kalhor M.S."/>
            <person name="Jansen J."/>
            <person name="Van den Hoogen J."/>
            <person name="Gungor B."/>
            <person name="Hartog M."/>
            <person name="Hontelez J."/>
            <person name="Verver J."/>
            <person name="Yang W.-C."/>
            <person name="Schijlen E."/>
            <person name="Repin R."/>
            <person name="Schilthuizen M."/>
            <person name="Schranz E."/>
            <person name="Heidstra R."/>
            <person name="Miyata K."/>
            <person name="Fedorova E."/>
            <person name="Kohlen W."/>
            <person name="Bisseling T."/>
            <person name="Smit S."/>
            <person name="Geurts R."/>
        </authorList>
    </citation>
    <scope>NUCLEOTIDE SEQUENCE [LARGE SCALE GENOMIC DNA]</scope>
    <source>
        <strain evidence="2">cv. WU1-14</strain>
    </source>
</reference>
<dbReference type="EMBL" id="JXTB01000281">
    <property type="protein sequence ID" value="PON48145.1"/>
    <property type="molecule type" value="Genomic_DNA"/>
</dbReference>
<name>A0A2P5BH80_PARAD</name>
<proteinExistence type="predicted"/>
<sequence>MEYVILALLNVFALLVLYMGHCVVRKQAFTFKIPERVTQELNPRPPSPLTTTLLSNHLTW</sequence>
<evidence type="ECO:0000313" key="1">
    <source>
        <dbReference type="EMBL" id="PON48145.1"/>
    </source>
</evidence>
<comment type="caution">
    <text evidence="1">The sequence shown here is derived from an EMBL/GenBank/DDBJ whole genome shotgun (WGS) entry which is preliminary data.</text>
</comment>